<proteinExistence type="predicted"/>
<evidence type="ECO:0000256" key="1">
    <source>
        <dbReference type="SAM" id="MobiDB-lite"/>
    </source>
</evidence>
<protein>
    <submittedName>
        <fullName evidence="2">Uncharacterized protein</fullName>
    </submittedName>
</protein>
<keyword evidence="3" id="KW-1185">Reference proteome</keyword>
<dbReference type="OrthoDB" id="771750at2"/>
<feature type="compositionally biased region" description="Polar residues" evidence="1">
    <location>
        <begin position="40"/>
        <end position="66"/>
    </location>
</feature>
<dbReference type="AlphaFoldDB" id="A0A1H4FWU4"/>
<organism evidence="2 3">
    <name type="scientific">Pedobacter hartonius</name>
    <dbReference type="NCBI Taxonomy" id="425514"/>
    <lineage>
        <taxon>Bacteria</taxon>
        <taxon>Pseudomonadati</taxon>
        <taxon>Bacteroidota</taxon>
        <taxon>Sphingobacteriia</taxon>
        <taxon>Sphingobacteriales</taxon>
        <taxon>Sphingobacteriaceae</taxon>
        <taxon>Pedobacter</taxon>
    </lineage>
</organism>
<evidence type="ECO:0000313" key="2">
    <source>
        <dbReference type="EMBL" id="SEB01601.1"/>
    </source>
</evidence>
<sequence length="73" mass="7674">MKDLAKYFSIAVVGILSLSACSMGDKGSEKVPDSVKIDTNIKSQQSSPPAKTSDTTLIDSLQTDTAVKTGKKP</sequence>
<name>A0A1H4FWU4_9SPHI</name>
<reference evidence="2 3" key="1">
    <citation type="submission" date="2016-10" db="EMBL/GenBank/DDBJ databases">
        <authorList>
            <person name="de Groot N.N."/>
        </authorList>
    </citation>
    <scope>NUCLEOTIDE SEQUENCE [LARGE SCALE GENOMIC DNA]</scope>
    <source>
        <strain evidence="2 3">DSM 19033</strain>
    </source>
</reference>
<feature type="region of interest" description="Disordered" evidence="1">
    <location>
        <begin position="39"/>
        <end position="73"/>
    </location>
</feature>
<dbReference type="Proteomes" id="UP000198850">
    <property type="component" value="Unassembled WGS sequence"/>
</dbReference>
<gene>
    <name evidence="2" type="ORF">SAMN05443550_108180</name>
</gene>
<dbReference type="STRING" id="425514.SAMN05443550_108180"/>
<dbReference type="PROSITE" id="PS51257">
    <property type="entry name" value="PROKAR_LIPOPROTEIN"/>
    <property type="match status" value="1"/>
</dbReference>
<dbReference type="RefSeq" id="WP_139298329.1">
    <property type="nucleotide sequence ID" value="NZ_FNRA01000008.1"/>
</dbReference>
<accession>A0A1H4FWU4</accession>
<evidence type="ECO:0000313" key="3">
    <source>
        <dbReference type="Proteomes" id="UP000198850"/>
    </source>
</evidence>
<dbReference type="EMBL" id="FNRA01000008">
    <property type="protein sequence ID" value="SEB01601.1"/>
    <property type="molecule type" value="Genomic_DNA"/>
</dbReference>